<name>W0A6T3_9SPHN</name>
<evidence type="ECO:0000256" key="5">
    <source>
        <dbReference type="ARBA" id="ARBA00023077"/>
    </source>
</evidence>
<evidence type="ECO:0000256" key="4">
    <source>
        <dbReference type="ARBA" id="ARBA00022692"/>
    </source>
</evidence>
<evidence type="ECO:0000313" key="13">
    <source>
        <dbReference type="EMBL" id="AHE52023.1"/>
    </source>
</evidence>
<dbReference type="eggNOG" id="COG4771">
    <property type="taxonomic scope" value="Bacteria"/>
</dbReference>
<evidence type="ECO:0000256" key="10">
    <source>
        <dbReference type="SAM" id="SignalP"/>
    </source>
</evidence>
<sequence length="873" mass="95104">MVKAKLLLGSVCWMGLAGAMPAMAQDAPAPAPQADQGAAAPSDAAVEDIVVTGIRGTLTSARERKRNSGQIQESIVAEDIGKLPDTSIASTLQRIPGIQLARDTRGQGNTYVVHGLKQVTTTIDGRQIFSSTNRAANLLELSADILSGIDVYKTATADQIEGGLGGLINIHSAQPFNFDGLHVAGTLSGYYSDINDKLTPRTSLVLSNRFDTGIGEIGVLVGGQFERVFSGGYQTSTNAYGDNRNLYDRDADGAFPNDAGDIVTLPSQVRGRYETGRLTRSSVYGAIQWRPVEELTLYANAMRFNTKSTSATQQLSVQTDGARGTGSSFQFKDGNPNIPDSYTLTNALIRSSRGASDFNQHTNSYAGGFDWKSDRFTLGGQVSYVDSTAPFYSRSVVLQGRAPTANIDLSTNTPDFSLGGVDPTSPAAYTGQTTYSDLGQQAYGDETSARLDATYKFDDSPITAISAGVRYAKRQAINEVYSIGQNVTLTQPVTSVTQQTPDDLFFDRTASTNQWLTFQEKYLFDKRRTRALVGVDSNDPVYPPTNYYNYRETAWAAYGKADFAFDLGLPIDGNVGLRYVHTTNKQLVYIANAGAFDPVRGESSYENWLPSVNIRGELTKDLYLRLAYSKALTRPEFGNLSPAVVLSVLNGTGSAGNPDLAPTKADQYDASLEFYFGKSNYAAVSLFQKDVVGFAQKFAQNEIIDGETYLITRPRNSGPGTIKGFEIFYQQFFDFLPGAFSGLGFQGNFTYADSSLPVLGRTEMVAADLLSKYAFNITGIYEKGPVSAQLSYNWRSKSVQTNFADSAGRALYNAPLEQMDFSISYRVNEHVSVKFDAVNLLNAYQRQYYGTADIPAVSNQYDRNYQLGVRVNF</sequence>
<keyword evidence="14" id="KW-1185">Reference proteome</keyword>
<evidence type="ECO:0000256" key="8">
    <source>
        <dbReference type="PROSITE-ProRule" id="PRU01360"/>
    </source>
</evidence>
<dbReference type="InterPro" id="IPR010104">
    <property type="entry name" value="TonB_rcpt_bac"/>
</dbReference>
<dbReference type="OrthoDB" id="5476657at2"/>
<keyword evidence="2 8" id="KW-0813">Transport</keyword>
<keyword evidence="5 9" id="KW-0798">TonB box</keyword>
<dbReference type="PANTHER" id="PTHR40980:SF3">
    <property type="entry name" value="TONB-DEPENDENT RECEPTOR-LIKE BETA-BARREL DOMAIN-CONTAINING PROTEIN"/>
    <property type="match status" value="1"/>
</dbReference>
<dbReference type="KEGG" id="ssan:NX02_01285"/>
<organism evidence="13 14">
    <name type="scientific">Sphingomonas sanxanigenens DSM 19645 = NX02</name>
    <dbReference type="NCBI Taxonomy" id="1123269"/>
    <lineage>
        <taxon>Bacteria</taxon>
        <taxon>Pseudomonadati</taxon>
        <taxon>Pseudomonadota</taxon>
        <taxon>Alphaproteobacteria</taxon>
        <taxon>Sphingomonadales</taxon>
        <taxon>Sphingomonadaceae</taxon>
        <taxon>Sphingomonas</taxon>
    </lineage>
</organism>
<evidence type="ECO:0000313" key="14">
    <source>
        <dbReference type="Proteomes" id="UP000018851"/>
    </source>
</evidence>
<evidence type="ECO:0008006" key="15">
    <source>
        <dbReference type="Google" id="ProtNLM"/>
    </source>
</evidence>
<comment type="similarity">
    <text evidence="8 9">Belongs to the TonB-dependent receptor family.</text>
</comment>
<feature type="chain" id="PRO_5004785112" description="TonB-denpendent receptor" evidence="10">
    <location>
        <begin position="25"/>
        <end position="873"/>
    </location>
</feature>
<evidence type="ECO:0000256" key="3">
    <source>
        <dbReference type="ARBA" id="ARBA00022452"/>
    </source>
</evidence>
<dbReference type="InterPro" id="IPR000531">
    <property type="entry name" value="Beta-barrel_TonB"/>
</dbReference>
<keyword evidence="10" id="KW-0732">Signal</keyword>
<gene>
    <name evidence="13" type="ORF">NX02_01285</name>
</gene>
<dbReference type="RefSeq" id="WP_025290400.1">
    <property type="nucleotide sequence ID" value="NZ_CP006644.1"/>
</dbReference>
<dbReference type="PATRIC" id="fig|1123269.5.peg.260"/>
<dbReference type="InterPro" id="IPR037066">
    <property type="entry name" value="Plug_dom_sf"/>
</dbReference>
<dbReference type="Gene3D" id="2.40.170.20">
    <property type="entry name" value="TonB-dependent receptor, beta-barrel domain"/>
    <property type="match status" value="1"/>
</dbReference>
<dbReference type="Gene3D" id="2.170.130.10">
    <property type="entry name" value="TonB-dependent receptor, plug domain"/>
    <property type="match status" value="1"/>
</dbReference>
<accession>W0A6T3</accession>
<dbReference type="PANTHER" id="PTHR40980">
    <property type="entry name" value="PLUG DOMAIN-CONTAINING PROTEIN"/>
    <property type="match status" value="1"/>
</dbReference>
<dbReference type="Pfam" id="PF00593">
    <property type="entry name" value="TonB_dep_Rec_b-barrel"/>
    <property type="match status" value="1"/>
</dbReference>
<dbReference type="eggNOG" id="COG1629">
    <property type="taxonomic scope" value="Bacteria"/>
</dbReference>
<dbReference type="InterPro" id="IPR039426">
    <property type="entry name" value="TonB-dep_rcpt-like"/>
</dbReference>
<evidence type="ECO:0000259" key="11">
    <source>
        <dbReference type="Pfam" id="PF00593"/>
    </source>
</evidence>
<reference evidence="13 14" key="1">
    <citation type="submission" date="2013-07" db="EMBL/GenBank/DDBJ databases">
        <title>Completed genome of Sphingomonas sanxanigenens NX02.</title>
        <authorList>
            <person name="Ma T."/>
            <person name="Huang H."/>
            <person name="Wu M."/>
            <person name="Li X."/>
            <person name="Li G."/>
        </authorList>
    </citation>
    <scope>NUCLEOTIDE SEQUENCE [LARGE SCALE GENOMIC DNA]</scope>
    <source>
        <strain evidence="13 14">NX02</strain>
    </source>
</reference>
<evidence type="ECO:0000256" key="6">
    <source>
        <dbReference type="ARBA" id="ARBA00023136"/>
    </source>
</evidence>
<feature type="domain" description="TonB-dependent receptor-like beta-barrel" evidence="11">
    <location>
        <begin position="407"/>
        <end position="840"/>
    </location>
</feature>
<evidence type="ECO:0000259" key="12">
    <source>
        <dbReference type="Pfam" id="PF07715"/>
    </source>
</evidence>
<proteinExistence type="inferred from homology"/>
<dbReference type="HOGENOM" id="CLU_006935_2_0_5"/>
<keyword evidence="3 8" id="KW-1134">Transmembrane beta strand</keyword>
<dbReference type="PROSITE" id="PS52016">
    <property type="entry name" value="TONB_DEPENDENT_REC_3"/>
    <property type="match status" value="1"/>
</dbReference>
<evidence type="ECO:0000256" key="2">
    <source>
        <dbReference type="ARBA" id="ARBA00022448"/>
    </source>
</evidence>
<dbReference type="AlphaFoldDB" id="W0A6T3"/>
<dbReference type="SUPFAM" id="SSF56935">
    <property type="entry name" value="Porins"/>
    <property type="match status" value="1"/>
</dbReference>
<dbReference type="Proteomes" id="UP000018851">
    <property type="component" value="Chromosome"/>
</dbReference>
<evidence type="ECO:0000256" key="1">
    <source>
        <dbReference type="ARBA" id="ARBA00004571"/>
    </source>
</evidence>
<feature type="signal peptide" evidence="10">
    <location>
        <begin position="1"/>
        <end position="24"/>
    </location>
</feature>
<comment type="subcellular location">
    <subcellularLocation>
        <location evidence="1 8">Cell outer membrane</location>
        <topology evidence="1 8">Multi-pass membrane protein</topology>
    </subcellularLocation>
</comment>
<dbReference type="Pfam" id="PF07715">
    <property type="entry name" value="Plug"/>
    <property type="match status" value="1"/>
</dbReference>
<dbReference type="STRING" id="1123269.NX02_01285"/>
<dbReference type="GO" id="GO:0009279">
    <property type="term" value="C:cell outer membrane"/>
    <property type="evidence" value="ECO:0007669"/>
    <property type="project" value="UniProtKB-SubCell"/>
</dbReference>
<evidence type="ECO:0000256" key="9">
    <source>
        <dbReference type="RuleBase" id="RU003357"/>
    </source>
</evidence>
<dbReference type="CDD" id="cd01347">
    <property type="entry name" value="ligand_gated_channel"/>
    <property type="match status" value="1"/>
</dbReference>
<evidence type="ECO:0000256" key="7">
    <source>
        <dbReference type="ARBA" id="ARBA00023237"/>
    </source>
</evidence>
<protein>
    <recommendedName>
        <fullName evidence="15">TonB-denpendent receptor</fullName>
    </recommendedName>
</protein>
<keyword evidence="4 8" id="KW-0812">Transmembrane</keyword>
<dbReference type="InterPro" id="IPR036942">
    <property type="entry name" value="Beta-barrel_TonB_sf"/>
</dbReference>
<keyword evidence="7 8" id="KW-0998">Cell outer membrane</keyword>
<dbReference type="NCBIfam" id="TIGR01782">
    <property type="entry name" value="TonB-Xanth-Caul"/>
    <property type="match status" value="1"/>
</dbReference>
<feature type="domain" description="TonB-dependent receptor plug" evidence="12">
    <location>
        <begin position="65"/>
        <end position="166"/>
    </location>
</feature>
<dbReference type="EMBL" id="CP006644">
    <property type="protein sequence ID" value="AHE52023.1"/>
    <property type="molecule type" value="Genomic_DNA"/>
</dbReference>
<keyword evidence="6 8" id="KW-0472">Membrane</keyword>
<dbReference type="InterPro" id="IPR012910">
    <property type="entry name" value="Plug_dom"/>
</dbReference>